<evidence type="ECO:0000256" key="1">
    <source>
        <dbReference type="SAM" id="MobiDB-lite"/>
    </source>
</evidence>
<comment type="caution">
    <text evidence="3">The sequence shown here is derived from an EMBL/GenBank/DDBJ whole genome shotgun (WGS) entry which is preliminary data.</text>
</comment>
<keyword evidence="4" id="KW-1185">Reference proteome</keyword>
<accession>A0ABS3RR76</accession>
<sequence length="143" mass="15607">MTGPRESRGVLSGLVDLRFRRFVTPRLISVLYVVASLCVAFWALWALLLVWGLSTWMGGGWWWCAPVIIAAGIAGVLVVRIGCEWVLMAFTRGRPVEPARPVPPGPTRAESRRAAARPVQPPAGPEAWQRPPGPATGPQSYPR</sequence>
<keyword evidence="2" id="KW-1133">Transmembrane helix</keyword>
<dbReference type="RefSeq" id="WP_208241734.1">
    <property type="nucleotide sequence ID" value="NZ_JAGEPF010000010.1"/>
</dbReference>
<dbReference type="Proteomes" id="UP000680206">
    <property type="component" value="Unassembled WGS sequence"/>
</dbReference>
<dbReference type="EMBL" id="JAGEPF010000010">
    <property type="protein sequence ID" value="MBO2459239.1"/>
    <property type="molecule type" value="Genomic_DNA"/>
</dbReference>
<dbReference type="Pfam" id="PF14110">
    <property type="entry name" value="DUF4282"/>
    <property type="match status" value="1"/>
</dbReference>
<keyword evidence="2" id="KW-0472">Membrane</keyword>
<gene>
    <name evidence="3" type="ORF">J4709_16800</name>
</gene>
<feature type="transmembrane region" description="Helical" evidence="2">
    <location>
        <begin position="60"/>
        <end position="83"/>
    </location>
</feature>
<evidence type="ECO:0000313" key="4">
    <source>
        <dbReference type="Proteomes" id="UP000680206"/>
    </source>
</evidence>
<evidence type="ECO:0000256" key="2">
    <source>
        <dbReference type="SAM" id="Phobius"/>
    </source>
</evidence>
<keyword evidence="2" id="KW-0812">Transmembrane</keyword>
<evidence type="ECO:0000313" key="3">
    <source>
        <dbReference type="EMBL" id="MBO2459239.1"/>
    </source>
</evidence>
<name>A0ABS3RR76_9ACTN</name>
<proteinExistence type="predicted"/>
<protein>
    <submittedName>
        <fullName evidence="3">DUF4282 domain-containing protein</fullName>
    </submittedName>
</protein>
<feature type="transmembrane region" description="Helical" evidence="2">
    <location>
        <begin position="27"/>
        <end position="54"/>
    </location>
</feature>
<dbReference type="InterPro" id="IPR025557">
    <property type="entry name" value="DUF4282"/>
</dbReference>
<reference evidence="3 4" key="1">
    <citation type="submission" date="2021-03" db="EMBL/GenBank/DDBJ databases">
        <title>Actinomadura violae sp. nov., isolated from lichen in Thailand.</title>
        <authorList>
            <person name="Kanchanasin P."/>
            <person name="Saeng-In P."/>
            <person name="Phongsopitanun W."/>
            <person name="Yuki M."/>
            <person name="Kudo T."/>
            <person name="Ohkuma M."/>
            <person name="Tanasupawat S."/>
        </authorList>
    </citation>
    <scope>NUCLEOTIDE SEQUENCE [LARGE SCALE GENOMIC DNA]</scope>
    <source>
        <strain evidence="3 4">LCR2-06</strain>
    </source>
</reference>
<organism evidence="3 4">
    <name type="scientific">Actinomadura violacea</name>
    <dbReference type="NCBI Taxonomy" id="2819934"/>
    <lineage>
        <taxon>Bacteria</taxon>
        <taxon>Bacillati</taxon>
        <taxon>Actinomycetota</taxon>
        <taxon>Actinomycetes</taxon>
        <taxon>Streptosporangiales</taxon>
        <taxon>Thermomonosporaceae</taxon>
        <taxon>Actinomadura</taxon>
    </lineage>
</organism>
<feature type="region of interest" description="Disordered" evidence="1">
    <location>
        <begin position="95"/>
        <end position="143"/>
    </location>
</feature>